<keyword evidence="3" id="KW-1185">Reference proteome</keyword>
<accession>A0ABV8IMM2</accession>
<comment type="caution">
    <text evidence="2">The sequence shown here is derived from an EMBL/GenBank/DDBJ whole genome shotgun (WGS) entry which is preliminary data.</text>
</comment>
<name>A0ABV8IMM2_9ACTN</name>
<sequence>MSLRTQRRLAAVTAMVTAAVLTVAVPAHAAALTGVGWSVSQPQPGTTNVRYTWSFTTASGPSTINYVTMTVPATTAVPGALTVQDYYGVGIGTATYAAGVVTFQVTTPASIAAGTPILISIDGFTNPTTPGNAYTSTVTTELAGHAAVDTAASNAVAINDTSTAVTVVIARSTAFTSNTTGFDLLMDAAIPGQDSQYKDVQLTVKTNAASGYTLRTQIDHQPRGVNNPAVSLPAVSGAVGSTVVSPPANTFGYKVQGSTGNGSAGSQMTAGYAGYTAGMWGTAFFSGVPTNGDTITLRNQAYIDFLQKADTYTASITYSVTPTY</sequence>
<keyword evidence="1" id="KW-0732">Signal</keyword>
<evidence type="ECO:0000256" key="1">
    <source>
        <dbReference type="SAM" id="SignalP"/>
    </source>
</evidence>
<proteinExistence type="predicted"/>
<organism evidence="2 3">
    <name type="scientific">Actinoplanes subglobosus</name>
    <dbReference type="NCBI Taxonomy" id="1547892"/>
    <lineage>
        <taxon>Bacteria</taxon>
        <taxon>Bacillati</taxon>
        <taxon>Actinomycetota</taxon>
        <taxon>Actinomycetes</taxon>
        <taxon>Micromonosporales</taxon>
        <taxon>Micromonosporaceae</taxon>
        <taxon>Actinoplanes</taxon>
    </lineage>
</organism>
<evidence type="ECO:0008006" key="4">
    <source>
        <dbReference type="Google" id="ProtNLM"/>
    </source>
</evidence>
<protein>
    <recommendedName>
        <fullName evidence="4">WxL domain-containing protein</fullName>
    </recommendedName>
</protein>
<dbReference type="EMBL" id="JBHSBL010000005">
    <property type="protein sequence ID" value="MFC4064254.1"/>
    <property type="molecule type" value="Genomic_DNA"/>
</dbReference>
<dbReference type="RefSeq" id="WP_378065288.1">
    <property type="nucleotide sequence ID" value="NZ_JBHSBL010000005.1"/>
</dbReference>
<feature type="signal peptide" evidence="1">
    <location>
        <begin position="1"/>
        <end position="29"/>
    </location>
</feature>
<feature type="chain" id="PRO_5045377204" description="WxL domain-containing protein" evidence="1">
    <location>
        <begin position="30"/>
        <end position="324"/>
    </location>
</feature>
<reference evidence="3" key="1">
    <citation type="journal article" date="2019" name="Int. J. Syst. Evol. Microbiol.">
        <title>The Global Catalogue of Microorganisms (GCM) 10K type strain sequencing project: providing services to taxonomists for standard genome sequencing and annotation.</title>
        <authorList>
            <consortium name="The Broad Institute Genomics Platform"/>
            <consortium name="The Broad Institute Genome Sequencing Center for Infectious Disease"/>
            <person name="Wu L."/>
            <person name="Ma J."/>
        </authorList>
    </citation>
    <scope>NUCLEOTIDE SEQUENCE [LARGE SCALE GENOMIC DNA]</scope>
    <source>
        <strain evidence="3">TBRC 5832</strain>
    </source>
</reference>
<evidence type="ECO:0000313" key="2">
    <source>
        <dbReference type="EMBL" id="MFC4064254.1"/>
    </source>
</evidence>
<gene>
    <name evidence="2" type="ORF">ACFO0C_04885</name>
</gene>
<dbReference type="Proteomes" id="UP001595867">
    <property type="component" value="Unassembled WGS sequence"/>
</dbReference>
<evidence type="ECO:0000313" key="3">
    <source>
        <dbReference type="Proteomes" id="UP001595867"/>
    </source>
</evidence>